<dbReference type="PANTHER" id="PTHR39515">
    <property type="entry name" value="CONSERVED PROTEIN"/>
    <property type="match status" value="1"/>
</dbReference>
<name>A0A7K0D1B1_9NOCA</name>
<dbReference type="InterPro" id="IPR036388">
    <property type="entry name" value="WH-like_DNA-bd_sf"/>
</dbReference>
<evidence type="ECO:0000259" key="1">
    <source>
        <dbReference type="PROSITE" id="PS50995"/>
    </source>
</evidence>
<dbReference type="SMART" id="SM00347">
    <property type="entry name" value="HTH_MARR"/>
    <property type="match status" value="1"/>
</dbReference>
<dbReference type="Gene3D" id="1.10.10.10">
    <property type="entry name" value="Winged helix-like DNA-binding domain superfamily/Winged helix DNA-binding domain"/>
    <property type="match status" value="1"/>
</dbReference>
<dbReference type="EMBL" id="WEGK01000004">
    <property type="protein sequence ID" value="MQY19515.1"/>
    <property type="molecule type" value="Genomic_DNA"/>
</dbReference>
<dbReference type="InterPro" id="IPR036390">
    <property type="entry name" value="WH_DNA-bd_sf"/>
</dbReference>
<dbReference type="GO" id="GO:0003700">
    <property type="term" value="F:DNA-binding transcription factor activity"/>
    <property type="evidence" value="ECO:0007669"/>
    <property type="project" value="InterPro"/>
</dbReference>
<protein>
    <recommendedName>
        <fullName evidence="1">HTH marR-type domain-containing protein</fullName>
    </recommendedName>
</protein>
<dbReference type="AlphaFoldDB" id="A0A7K0D1B1"/>
<dbReference type="PROSITE" id="PS50995">
    <property type="entry name" value="HTH_MARR_2"/>
    <property type="match status" value="1"/>
</dbReference>
<feature type="domain" description="HTH marR-type" evidence="1">
    <location>
        <begin position="45"/>
        <end position="176"/>
    </location>
</feature>
<comment type="caution">
    <text evidence="2">The sequence shown here is derived from an EMBL/GenBank/DDBJ whole genome shotgun (WGS) entry which is preliminary data.</text>
</comment>
<evidence type="ECO:0000313" key="2">
    <source>
        <dbReference type="EMBL" id="MQY19515.1"/>
    </source>
</evidence>
<dbReference type="SUPFAM" id="SSF46785">
    <property type="entry name" value="Winged helix' DNA-binding domain"/>
    <property type="match status" value="1"/>
</dbReference>
<dbReference type="OrthoDB" id="69852at2"/>
<dbReference type="PANTHER" id="PTHR39515:SF2">
    <property type="entry name" value="HTH-TYPE TRANSCRIPTIONAL REGULATOR RV0880"/>
    <property type="match status" value="1"/>
</dbReference>
<dbReference type="InterPro" id="IPR000835">
    <property type="entry name" value="HTH_MarR-typ"/>
</dbReference>
<gene>
    <name evidence="2" type="ORF">NRB20_26050</name>
</gene>
<reference evidence="2 3" key="1">
    <citation type="submission" date="2019-10" db="EMBL/GenBank/DDBJ databases">
        <title>Nocardia macrotermitis sp. nov. and Nocardia aurantia sp. nov., isolated from the gut of fungus growing-termite Macrotermes natalensis.</title>
        <authorList>
            <person name="Benndorf R."/>
            <person name="Schwitalla J."/>
            <person name="Martin K."/>
            <person name="De Beer W."/>
            <person name="Kaster A.-K."/>
            <person name="Vollmers J."/>
            <person name="Poulsen M."/>
            <person name="Beemelmanns C."/>
        </authorList>
    </citation>
    <scope>NUCLEOTIDE SEQUENCE [LARGE SCALE GENOMIC DNA]</scope>
    <source>
        <strain evidence="2 3">RB20</strain>
    </source>
</reference>
<accession>A0A7K0D1B1</accession>
<proteinExistence type="predicted"/>
<dbReference type="Pfam" id="PF01047">
    <property type="entry name" value="MarR"/>
    <property type="match status" value="1"/>
</dbReference>
<dbReference type="InterPro" id="IPR052526">
    <property type="entry name" value="HTH-type_Bedaq_tolerance"/>
</dbReference>
<sequence length="182" mass="19353">MIHRIPVGDLTAIYIANLCTYLVSLCKLISVQLNQASESAPLPEGSEHVVDIVSAAAQLTRLARTLREDDLPNAMLRAMSVLDERGALRVSEFARIDGCSQPTATTLIGRMAAAGLVSRTADPGDSRAVVVALTPVGRDRLAVSRRAIGTALTTRLPGFDTARLAHLRGELDELLEALKSAA</sequence>
<keyword evidence="3" id="KW-1185">Reference proteome</keyword>
<evidence type="ECO:0000313" key="3">
    <source>
        <dbReference type="Proteomes" id="UP000438448"/>
    </source>
</evidence>
<dbReference type="Proteomes" id="UP000438448">
    <property type="component" value="Unassembled WGS sequence"/>
</dbReference>
<organism evidence="2 3">
    <name type="scientific">Nocardia macrotermitis</name>
    <dbReference type="NCBI Taxonomy" id="2585198"/>
    <lineage>
        <taxon>Bacteria</taxon>
        <taxon>Bacillati</taxon>
        <taxon>Actinomycetota</taxon>
        <taxon>Actinomycetes</taxon>
        <taxon>Mycobacteriales</taxon>
        <taxon>Nocardiaceae</taxon>
        <taxon>Nocardia</taxon>
    </lineage>
</organism>